<dbReference type="Proteomes" id="UP000002372">
    <property type="component" value="Chromosome"/>
</dbReference>
<evidence type="ECO:0000313" key="2">
    <source>
        <dbReference type="Proteomes" id="UP000002372"/>
    </source>
</evidence>
<gene>
    <name evidence="1" type="ordered locus">THI_3028</name>
</gene>
<sequence length="67" mass="7373">MLLSFCSAATVRQLAASLTSASFALLHPFAPPFKELQNGEALNCARAQSRCQLLFRDLSTLMLKSVW</sequence>
<accession>D6CM56</accession>
<dbReference type="HOGENOM" id="CLU_2811097_0_0_4"/>
<reference key="1">
    <citation type="submission" date="2009-07" db="EMBL/GenBank/DDBJ databases">
        <authorList>
            <person name="Genoscope - CEA"/>
        </authorList>
    </citation>
    <scope>NUCLEOTIDE SEQUENCE</scope>
    <source>
        <strain>3As</strain>
    </source>
</reference>
<dbReference type="EMBL" id="FP475956">
    <property type="protein sequence ID" value="CAZ89634.1"/>
    <property type="molecule type" value="Genomic_DNA"/>
</dbReference>
<dbReference type="AlphaFoldDB" id="D6CM56"/>
<name>D6CM56_THIA3</name>
<dbReference type="KEGG" id="thi:THI_3028"/>
<protein>
    <submittedName>
        <fullName evidence="1">Uncharacterized protein</fullName>
    </submittedName>
</protein>
<proteinExistence type="predicted"/>
<reference evidence="2" key="2">
    <citation type="journal article" date="2010" name="PLoS Genet.">
        <title>Structure, function, and evolution of the Thiomonas spp. genome.</title>
        <authorList>
            <person name="Arsene-Ploetze F."/>
            <person name="Koechler S."/>
            <person name="Marchal M."/>
            <person name="Coppee J.Y."/>
            <person name="Chandler M."/>
            <person name="Bonnefoy V."/>
            <person name="Brochier-Armanet C."/>
            <person name="Barakat M."/>
            <person name="Barbe V."/>
            <person name="Battaglia-Brunet F."/>
            <person name="Bruneel O."/>
            <person name="Bryan C.G."/>
            <person name="Cleiss-Arnold J."/>
            <person name="Cruveiller S."/>
            <person name="Erhardt M."/>
            <person name="Heinrich-Salmeron A."/>
            <person name="Hommais F."/>
            <person name="Joulian C."/>
            <person name="Krin E."/>
            <person name="Lieutaud A."/>
            <person name="Lievremont D."/>
            <person name="Michel C."/>
            <person name="Muller D."/>
            <person name="Ortet P."/>
            <person name="Proux C."/>
            <person name="Siguier P."/>
            <person name="Roche D."/>
            <person name="Rouy Z."/>
            <person name="Salvignol G."/>
            <person name="Slyemi D."/>
            <person name="Talla E."/>
            <person name="Weiss S."/>
            <person name="Weissenbach J."/>
            <person name="Medigue C."/>
            <person name="Bertin P.N."/>
        </authorList>
    </citation>
    <scope>NUCLEOTIDE SEQUENCE [LARGE SCALE GENOMIC DNA]</scope>
    <source>
        <strain evidence="2">DSM 22701 / CIP 110005 / 3As</strain>
    </source>
</reference>
<evidence type="ECO:0000313" key="1">
    <source>
        <dbReference type="EMBL" id="CAZ89634.1"/>
    </source>
</evidence>
<organism evidence="1 2">
    <name type="scientific">Thiomonas arsenitoxydans (strain DSM 22701 / CIP 110005 / 3As)</name>
    <dbReference type="NCBI Taxonomy" id="426114"/>
    <lineage>
        <taxon>Bacteria</taxon>
        <taxon>Pseudomonadati</taxon>
        <taxon>Pseudomonadota</taxon>
        <taxon>Betaproteobacteria</taxon>
        <taxon>Burkholderiales</taxon>
        <taxon>Thiomonas</taxon>
    </lineage>
</organism>